<dbReference type="GO" id="GO:0030574">
    <property type="term" value="P:collagen catabolic process"/>
    <property type="evidence" value="ECO:0007669"/>
    <property type="project" value="UniProtKB-KW"/>
</dbReference>
<feature type="binding site" evidence="18">
    <location>
        <position position="141"/>
    </location>
    <ligand>
        <name>Ca(2+)</name>
        <dbReference type="ChEBI" id="CHEBI:29108"/>
        <label>2</label>
    </ligand>
</feature>
<feature type="disulfide bond" evidence="19">
    <location>
        <begin position="261"/>
        <end position="448"/>
    </location>
</feature>
<sequence length="451" mass="51129">MPRLPLLLLLWGVGVHVFTAPAETRERDDTMVQVNADSHTPSSRRESGLVVEKLKQMQKFFGLKVTGRPDAETLHVMQQGWCGVPDVAPYVLTEGNPRWEHTHLTYNLPRAEVDCALDKGFQLWSNASVLTFTKFSEGQADIMLSFGEVNHGDKSDFGRIRSPLAHVFPPGRGMGGGVHFDEEKTWTDDFRNYNLYYVAAYELGHSLGLLHSDDIGSLMFPRYIYYGDALPSPKDIDAIQAIYGPSKNPIQPKEPPIPRACDSKLTFDAVTKIRGESFFFKNMFFLCTGVFYETVDPDVISDLGNGVDAAYEVARRDEVLFFKGGKYWAIKGHRALYGYPRDIYSSFGFPQRVKKIDAAVHEEETGMTYFFVASEHWRQRQSMDVGFPKEITQDFPGIGKKVDVVFQDGANCLCGNGYFFSRVHVQYKFDPKTKQILTVLKTNSWFHCRSK</sequence>
<evidence type="ECO:0000313" key="24">
    <source>
        <dbReference type="Ensembl" id="ENSPLOP00000025449.1"/>
    </source>
</evidence>
<reference evidence="24" key="3">
    <citation type="submission" date="2025-09" db="UniProtKB">
        <authorList>
            <consortium name="Ensembl"/>
        </authorList>
    </citation>
    <scope>IDENTIFICATION</scope>
</reference>
<dbReference type="GO" id="GO:0004222">
    <property type="term" value="F:metalloendopeptidase activity"/>
    <property type="evidence" value="ECO:0007669"/>
    <property type="project" value="InterPro"/>
</dbReference>
<feature type="repeat" description="Hemopexin" evidence="21">
    <location>
        <begin position="304"/>
        <end position="350"/>
    </location>
</feature>
<evidence type="ECO:0000256" key="12">
    <source>
        <dbReference type="ARBA" id="ARBA00023049"/>
    </source>
</evidence>
<dbReference type="CDD" id="cd00094">
    <property type="entry name" value="HX"/>
    <property type="match status" value="1"/>
</dbReference>
<feature type="binding site" evidence="18">
    <location>
        <position position="308"/>
    </location>
    <ligand>
        <name>Ca(2+)</name>
        <dbReference type="ChEBI" id="CHEBI:29108"/>
        <label>4</label>
    </ligand>
</feature>
<feature type="binding site" evidence="18">
    <location>
        <position position="153"/>
    </location>
    <ligand>
        <name>Zn(2+)</name>
        <dbReference type="ChEBI" id="CHEBI:29105"/>
        <label>1</label>
    </ligand>
</feature>
<evidence type="ECO:0000256" key="3">
    <source>
        <dbReference type="ARBA" id="ARBA00022525"/>
    </source>
</evidence>
<dbReference type="Gene3D" id="2.110.10.10">
    <property type="entry name" value="Hemopexin-like domain"/>
    <property type="match status" value="1"/>
</dbReference>
<evidence type="ECO:0000256" key="14">
    <source>
        <dbReference type="ARBA" id="ARBA00023145"/>
    </source>
</evidence>
<evidence type="ECO:0000256" key="1">
    <source>
        <dbReference type="ARBA" id="ARBA00004498"/>
    </source>
</evidence>
<comment type="similarity">
    <text evidence="2">Belongs to the peptidase M10A family.</text>
</comment>
<evidence type="ECO:0000259" key="23">
    <source>
        <dbReference type="SMART" id="SM00235"/>
    </source>
</evidence>
<dbReference type="GO" id="GO:0031012">
    <property type="term" value="C:extracellular matrix"/>
    <property type="evidence" value="ECO:0007669"/>
    <property type="project" value="InterPro"/>
</dbReference>
<dbReference type="SUPFAM" id="SSF55486">
    <property type="entry name" value="Metalloproteases ('zincins'), catalytic domain"/>
    <property type="match status" value="1"/>
</dbReference>
<dbReference type="SMART" id="SM00235">
    <property type="entry name" value="ZnMc"/>
    <property type="match status" value="1"/>
</dbReference>
<reference evidence="24" key="1">
    <citation type="journal article" date="2019" name="bioRxiv">
        <title>Long live the king: chromosome-level assembly of the lion (Panthera leo) using linked-read, Hi-C, and long read data.</title>
        <authorList>
            <person name="Armstrong E.E."/>
            <person name="Taylor R.W."/>
            <person name="Miller D.E."/>
            <person name="Kaelin C."/>
            <person name="Barsh G."/>
            <person name="Hadly E.A."/>
            <person name="Petrov D."/>
        </authorList>
    </citation>
    <scope>NUCLEOTIDE SEQUENCE [LARGE SCALE GENOMIC DNA]</scope>
</reference>
<dbReference type="SMART" id="SM00120">
    <property type="entry name" value="HX"/>
    <property type="match status" value="3"/>
</dbReference>
<keyword evidence="7 22" id="KW-0732">Signal</keyword>
<comment type="cofactor">
    <cofactor evidence="18">
        <name>Zn(2+)</name>
        <dbReference type="ChEBI" id="CHEBI:29105"/>
    </cofactor>
    <text evidence="18">Binds 2 Zn(2+) ions per subunit.</text>
</comment>
<dbReference type="GO" id="GO:0006508">
    <property type="term" value="P:proteolysis"/>
    <property type="evidence" value="ECO:0007669"/>
    <property type="project" value="UniProtKB-KW"/>
</dbReference>
<feature type="binding site" evidence="18">
    <location>
        <position position="310"/>
    </location>
    <ligand>
        <name>Ca(2+)</name>
        <dbReference type="ChEBI" id="CHEBI:29108"/>
        <label>5</label>
    </ligand>
</feature>
<dbReference type="FunFam" id="2.110.10.10:FF:000002">
    <property type="entry name" value="Matrix metallopeptidase 3"/>
    <property type="match status" value="1"/>
</dbReference>
<protein>
    <recommendedName>
        <fullName evidence="23">Peptidase metallopeptidase domain-containing protein</fullName>
    </recommendedName>
</protein>
<dbReference type="Pfam" id="PF00413">
    <property type="entry name" value="Peptidase_M10"/>
    <property type="match status" value="1"/>
</dbReference>
<dbReference type="FunFam" id="3.40.390.10:FF:000007">
    <property type="entry name" value="Collagenase 3"/>
    <property type="match status" value="1"/>
</dbReference>
<feature type="binding site" evidence="18">
    <location>
        <position position="405"/>
    </location>
    <ligand>
        <name>Ca(2+)</name>
        <dbReference type="ChEBI" id="CHEBI:29108"/>
        <label>5</label>
    </ligand>
</feature>
<dbReference type="AlphaFoldDB" id="A0A8C8XXC9"/>
<feature type="binding site" evidence="18">
    <location>
        <position position="359"/>
    </location>
    <ligand>
        <name>Ca(2+)</name>
        <dbReference type="ChEBI" id="CHEBI:29108"/>
        <label>5</label>
    </ligand>
</feature>
<evidence type="ECO:0000256" key="15">
    <source>
        <dbReference type="ARBA" id="ARBA00023157"/>
    </source>
</evidence>
<evidence type="ECO:0000256" key="21">
    <source>
        <dbReference type="PROSITE-ProRule" id="PRU01011"/>
    </source>
</evidence>
<evidence type="ECO:0000256" key="9">
    <source>
        <dbReference type="ARBA" id="ARBA00022801"/>
    </source>
</evidence>
<evidence type="ECO:0000256" key="18">
    <source>
        <dbReference type="PIRSR" id="PIRSR621190-2"/>
    </source>
</evidence>
<evidence type="ECO:0000256" key="13">
    <source>
        <dbReference type="ARBA" id="ARBA00023105"/>
    </source>
</evidence>
<feature type="binding site" evidence="17">
    <location>
        <position position="211"/>
    </location>
    <ligand>
        <name>Zn(2+)</name>
        <dbReference type="ChEBI" id="CHEBI:29105"/>
        <label>2</label>
        <note>catalytic</note>
    </ligand>
</feature>
<feature type="binding site" evidence="18">
    <location>
        <position position="179"/>
    </location>
    <ligand>
        <name>Zn(2+)</name>
        <dbReference type="ChEBI" id="CHEBI:29105"/>
        <label>1</label>
    </ligand>
</feature>
<dbReference type="GO" id="GO:0008270">
    <property type="term" value="F:zinc ion binding"/>
    <property type="evidence" value="ECO:0007669"/>
    <property type="project" value="InterPro"/>
</dbReference>
<feature type="active site" evidence="16">
    <location>
        <position position="202"/>
    </location>
</feature>
<keyword evidence="6 17" id="KW-0479">Metal-binding</keyword>
<keyword evidence="12" id="KW-0482">Metalloprotease</keyword>
<dbReference type="InterPro" id="IPR036365">
    <property type="entry name" value="PGBD-like_sf"/>
</dbReference>
<dbReference type="PROSITE" id="PS51642">
    <property type="entry name" value="HEMOPEXIN_2"/>
    <property type="match status" value="2"/>
</dbReference>
<feature type="binding site" evidence="18">
    <location>
        <position position="175"/>
    </location>
    <ligand>
        <name>Ca(2+)</name>
        <dbReference type="ChEBI" id="CHEBI:29108"/>
        <label>2</label>
    </ligand>
</feature>
<evidence type="ECO:0000256" key="11">
    <source>
        <dbReference type="ARBA" id="ARBA00022837"/>
    </source>
</evidence>
<organism evidence="24 25">
    <name type="scientific">Panthera leo</name>
    <name type="common">Lion</name>
    <dbReference type="NCBI Taxonomy" id="9689"/>
    <lineage>
        <taxon>Eukaryota</taxon>
        <taxon>Metazoa</taxon>
        <taxon>Chordata</taxon>
        <taxon>Craniata</taxon>
        <taxon>Vertebrata</taxon>
        <taxon>Euteleostomi</taxon>
        <taxon>Mammalia</taxon>
        <taxon>Eutheria</taxon>
        <taxon>Laurasiatheria</taxon>
        <taxon>Carnivora</taxon>
        <taxon>Feliformia</taxon>
        <taxon>Felidae</taxon>
        <taxon>Pantherinae</taxon>
        <taxon>Panthera</taxon>
    </lineage>
</organism>
<dbReference type="OMA" id="NTRSMDP"/>
<dbReference type="SUPFAM" id="SSF47090">
    <property type="entry name" value="PGBD-like"/>
    <property type="match status" value="1"/>
</dbReference>
<dbReference type="PIRSF" id="PIRSF001191">
    <property type="entry name" value="Peptidase_M10A_matrix"/>
    <property type="match status" value="1"/>
</dbReference>
<evidence type="ECO:0000256" key="4">
    <source>
        <dbReference type="ARBA" id="ARBA00022530"/>
    </source>
</evidence>
<dbReference type="CDD" id="cd04278">
    <property type="entry name" value="ZnMc_MMP"/>
    <property type="match status" value="1"/>
</dbReference>
<dbReference type="Pfam" id="PF01471">
    <property type="entry name" value="PG_binding_1"/>
    <property type="match status" value="1"/>
</dbReference>
<evidence type="ECO:0000256" key="5">
    <source>
        <dbReference type="ARBA" id="ARBA00022670"/>
    </source>
</evidence>
<keyword evidence="14" id="KW-0865">Zymogen</keyword>
<keyword evidence="4" id="KW-0272">Extracellular matrix</keyword>
<dbReference type="Proteomes" id="UP000694399">
    <property type="component" value="Chromosome D2"/>
</dbReference>
<keyword evidence="5" id="KW-0645">Protease</keyword>
<evidence type="ECO:0000256" key="2">
    <source>
        <dbReference type="ARBA" id="ARBA00010370"/>
    </source>
</evidence>
<evidence type="ECO:0000256" key="10">
    <source>
        <dbReference type="ARBA" id="ARBA00022833"/>
    </source>
</evidence>
<feature type="binding site" evidence="18">
    <location>
        <position position="219"/>
    </location>
    <ligand>
        <name>Zn(2+)</name>
        <dbReference type="ChEBI" id="CHEBI:29105"/>
        <label>2</label>
        <note>catalytic</note>
    </ligand>
</feature>
<keyword evidence="25" id="KW-1185">Reference proteome</keyword>
<dbReference type="InterPro" id="IPR018487">
    <property type="entry name" value="Hemopexin-like_repeat"/>
</dbReference>
<evidence type="ECO:0000256" key="6">
    <source>
        <dbReference type="ARBA" id="ARBA00022723"/>
    </source>
</evidence>
<dbReference type="InterPro" id="IPR006026">
    <property type="entry name" value="Peptidase_Metallo"/>
</dbReference>
<accession>A0A8C8XXC9</accession>
<keyword evidence="9" id="KW-0378">Hydrolase</keyword>
<keyword evidence="13" id="KW-0177">Collagen degradation</keyword>
<feature type="modified residue" description="Phosphotyrosine; by PKDCC" evidence="20">
    <location>
        <position position="339"/>
    </location>
</feature>
<dbReference type="InterPro" id="IPR001818">
    <property type="entry name" value="Pept_M10_metallopeptidase"/>
</dbReference>
<evidence type="ECO:0000313" key="25">
    <source>
        <dbReference type="Proteomes" id="UP000694399"/>
    </source>
</evidence>
<comment type="cofactor">
    <cofactor evidence="18">
        <name>Ca(2+)</name>
        <dbReference type="ChEBI" id="CHEBI:29108"/>
    </cofactor>
    <text evidence="18">Can bind about 5 Ca(2+) ions per subunit.</text>
</comment>
<dbReference type="PRINTS" id="PR00138">
    <property type="entry name" value="MATRIXIN"/>
</dbReference>
<dbReference type="InterPro" id="IPR036375">
    <property type="entry name" value="Hemopexin-like_dom_sf"/>
</dbReference>
<evidence type="ECO:0000256" key="20">
    <source>
        <dbReference type="PIRSR" id="PIRSR621190-4"/>
    </source>
</evidence>
<keyword evidence="15 19" id="KW-1015">Disulfide bond</keyword>
<reference evidence="24" key="2">
    <citation type="submission" date="2025-08" db="UniProtKB">
        <authorList>
            <consortium name="Ensembl"/>
        </authorList>
    </citation>
    <scope>IDENTIFICATION</scope>
</reference>
<dbReference type="SUPFAM" id="SSF50923">
    <property type="entry name" value="Hemopexin-like domain"/>
    <property type="match status" value="1"/>
</dbReference>
<dbReference type="Pfam" id="PF00045">
    <property type="entry name" value="Hemopexin"/>
    <property type="match status" value="2"/>
</dbReference>
<dbReference type="PANTHER" id="PTHR10201">
    <property type="entry name" value="MATRIX METALLOPROTEINASE"/>
    <property type="match status" value="1"/>
</dbReference>
<evidence type="ECO:0000256" key="22">
    <source>
        <dbReference type="SAM" id="SignalP"/>
    </source>
</evidence>
<feature type="binding site" evidence="18">
    <location>
        <position position="403"/>
    </location>
    <ligand>
        <name>Ca(2+)</name>
        <dbReference type="ChEBI" id="CHEBI:29108"/>
        <label>4</label>
    </ligand>
</feature>
<feature type="binding site" evidence="17">
    <location>
        <position position="205"/>
    </location>
    <ligand>
        <name>Zn(2+)</name>
        <dbReference type="ChEBI" id="CHEBI:29105"/>
        <label>2</label>
        <note>catalytic</note>
    </ligand>
</feature>
<evidence type="ECO:0000256" key="16">
    <source>
        <dbReference type="PIRSR" id="PIRSR001191-1"/>
    </source>
</evidence>
<dbReference type="InterPro" id="IPR024079">
    <property type="entry name" value="MetalloPept_cat_dom_sf"/>
</dbReference>
<feature type="binding site" evidence="18">
    <location>
        <position position="166"/>
    </location>
    <ligand>
        <name>Zn(2+)</name>
        <dbReference type="ChEBI" id="CHEBI:29105"/>
        <label>1</label>
    </ligand>
</feature>
<dbReference type="InterPro" id="IPR002477">
    <property type="entry name" value="Peptidoglycan-bd-like"/>
</dbReference>
<evidence type="ECO:0000256" key="7">
    <source>
        <dbReference type="ARBA" id="ARBA00022729"/>
    </source>
</evidence>
<dbReference type="GO" id="GO:0030198">
    <property type="term" value="P:extracellular matrix organization"/>
    <property type="evidence" value="ECO:0007669"/>
    <property type="project" value="TreeGrafter"/>
</dbReference>
<feature type="binding site" description="in inhibited form" evidence="18">
    <location>
        <position position="82"/>
    </location>
    <ligand>
        <name>Zn(2+)</name>
        <dbReference type="ChEBI" id="CHEBI:29105"/>
        <label>2</label>
        <note>catalytic</note>
    </ligand>
</feature>
<feature type="binding site" evidence="18">
    <location>
        <position position="268"/>
    </location>
    <ligand>
        <name>Ca(2+)</name>
        <dbReference type="ChEBI" id="CHEBI:29108"/>
        <label>4</label>
    </ligand>
</feature>
<proteinExistence type="inferred from homology"/>
<keyword evidence="11 18" id="KW-0106">Calcium</keyword>
<dbReference type="Gene3D" id="3.40.390.10">
    <property type="entry name" value="Collagenase (Catalytic Domain)"/>
    <property type="match status" value="1"/>
</dbReference>
<feature type="binding site" evidence="18">
    <location>
        <position position="151"/>
    </location>
    <ligand>
        <name>Zn(2+)</name>
        <dbReference type="ChEBI" id="CHEBI:29105"/>
        <label>1</label>
    </ligand>
</feature>
<keyword evidence="3" id="KW-0964">Secreted</keyword>
<evidence type="ECO:0000256" key="8">
    <source>
        <dbReference type="ARBA" id="ARBA00022737"/>
    </source>
</evidence>
<keyword evidence="10 17" id="KW-0862">Zinc</keyword>
<feature type="repeat" description="Hemopexin" evidence="21">
    <location>
        <begin position="353"/>
        <end position="398"/>
    </location>
</feature>
<dbReference type="InterPro" id="IPR000585">
    <property type="entry name" value="Hemopexin-like_dom"/>
</dbReference>
<dbReference type="PANTHER" id="PTHR10201:SF151">
    <property type="entry name" value="INTERSTITIAL COLLAGENASE"/>
    <property type="match status" value="1"/>
</dbReference>
<feature type="signal peptide" evidence="22">
    <location>
        <begin position="1"/>
        <end position="24"/>
    </location>
</feature>
<dbReference type="Ensembl" id="ENSPLOT00000028098.1">
    <property type="protein sequence ID" value="ENSPLOP00000025449.1"/>
    <property type="gene ID" value="ENSPLOG00000018488.1"/>
</dbReference>
<dbReference type="GeneTree" id="ENSGT00940000154907"/>
<dbReference type="InterPro" id="IPR033739">
    <property type="entry name" value="M10A_MMP"/>
</dbReference>
<keyword evidence="8" id="KW-0677">Repeat</keyword>
<feature type="domain" description="Peptidase metallopeptidase" evidence="23">
    <location>
        <begin position="95"/>
        <end position="245"/>
    </location>
</feature>
<feature type="binding site" evidence="18">
    <location>
        <position position="181"/>
    </location>
    <ligand>
        <name>Ca(2+)</name>
        <dbReference type="ChEBI" id="CHEBI:29108"/>
        <label>3</label>
    </ligand>
</feature>
<comment type="subcellular location">
    <subcellularLocation>
        <location evidence="1">Secreted</location>
        <location evidence="1">Extracellular space</location>
        <location evidence="1">Extracellular matrix</location>
    </subcellularLocation>
</comment>
<evidence type="ECO:0000256" key="17">
    <source>
        <dbReference type="PIRSR" id="PIRSR001191-2"/>
    </source>
</evidence>
<evidence type="ECO:0000256" key="19">
    <source>
        <dbReference type="PIRSR" id="PIRSR621190-3"/>
    </source>
</evidence>
<feature type="chain" id="PRO_5034849166" description="Peptidase metallopeptidase domain-containing protein" evidence="22">
    <location>
        <begin position="25"/>
        <end position="451"/>
    </location>
</feature>
<dbReference type="InterPro" id="IPR021190">
    <property type="entry name" value="Pept_M10A"/>
</dbReference>
<name>A0A8C8XXC9_PANLE</name>